<evidence type="ECO:0000313" key="3">
    <source>
        <dbReference type="EMBL" id="MCQ8277643.1"/>
    </source>
</evidence>
<dbReference type="RefSeq" id="WP_422863084.1">
    <property type="nucleotide sequence ID" value="NZ_JAMSKV010000002.1"/>
</dbReference>
<dbReference type="InterPro" id="IPR004360">
    <property type="entry name" value="Glyas_Fos-R_dOase_dom"/>
</dbReference>
<dbReference type="Gene3D" id="3.10.180.10">
    <property type="entry name" value="2,3-Dihydroxybiphenyl 1,2-Dioxygenase, domain 1"/>
    <property type="match status" value="1"/>
</dbReference>
<evidence type="ECO:0000313" key="4">
    <source>
        <dbReference type="Proteomes" id="UP001524587"/>
    </source>
</evidence>
<dbReference type="PANTHER" id="PTHR43048">
    <property type="entry name" value="METHYLMALONYL-COA EPIMERASE"/>
    <property type="match status" value="1"/>
</dbReference>
<evidence type="ECO:0000259" key="2">
    <source>
        <dbReference type="PROSITE" id="PS51819"/>
    </source>
</evidence>
<dbReference type="Proteomes" id="UP001524587">
    <property type="component" value="Unassembled WGS sequence"/>
</dbReference>
<keyword evidence="4" id="KW-1185">Reference proteome</keyword>
<organism evidence="3 4">
    <name type="scientific">Endosaccharibacter trunci</name>
    <dbReference type="NCBI Taxonomy" id="2812733"/>
    <lineage>
        <taxon>Bacteria</taxon>
        <taxon>Pseudomonadati</taxon>
        <taxon>Pseudomonadota</taxon>
        <taxon>Alphaproteobacteria</taxon>
        <taxon>Acetobacterales</taxon>
        <taxon>Acetobacteraceae</taxon>
        <taxon>Endosaccharibacter</taxon>
    </lineage>
</organism>
<reference evidence="3 4" key="1">
    <citation type="submission" date="2022-06" db="EMBL/GenBank/DDBJ databases">
        <title>Endosaccharibacter gen. nov., sp. nov., endophytic bacteria isolated from sugarcane.</title>
        <authorList>
            <person name="Pitiwittayakul N."/>
            <person name="Yukphan P."/>
            <person name="Charoenyingcharoen P."/>
            <person name="Tanasupawat S."/>
        </authorList>
    </citation>
    <scope>NUCLEOTIDE SEQUENCE [LARGE SCALE GENOMIC DNA]</scope>
    <source>
        <strain evidence="3 4">KSS8</strain>
    </source>
</reference>
<name>A0ABT1W4H6_9PROT</name>
<accession>A0ABT1W4H6</accession>
<keyword evidence="1" id="KW-0479">Metal-binding</keyword>
<dbReference type="SUPFAM" id="SSF54593">
    <property type="entry name" value="Glyoxalase/Bleomycin resistance protein/Dihydroxybiphenyl dioxygenase"/>
    <property type="match status" value="1"/>
</dbReference>
<evidence type="ECO:0000256" key="1">
    <source>
        <dbReference type="ARBA" id="ARBA00022723"/>
    </source>
</evidence>
<dbReference type="InterPro" id="IPR051785">
    <property type="entry name" value="MMCE/EMCE_epimerase"/>
</dbReference>
<sequence length="133" mass="14765">MKTLSGLHHVGIVVEDIEASAQWYAEHLGFERLYGFSRPGVQAVFLGLGALRLEFFQNENAAPMADERRRPETNLRIGGINHFAIEVADLDATLQALTARGVAVVFPPRDVPNSGGSRYAFIHDNEQMLIELF</sequence>
<dbReference type="PANTHER" id="PTHR43048:SF3">
    <property type="entry name" value="METHYLMALONYL-COA EPIMERASE, MITOCHONDRIAL"/>
    <property type="match status" value="1"/>
</dbReference>
<dbReference type="Pfam" id="PF00903">
    <property type="entry name" value="Glyoxalase"/>
    <property type="match status" value="1"/>
</dbReference>
<dbReference type="InterPro" id="IPR029068">
    <property type="entry name" value="Glyas_Bleomycin-R_OHBP_Dase"/>
</dbReference>
<feature type="domain" description="VOC" evidence="2">
    <location>
        <begin position="6"/>
        <end position="133"/>
    </location>
</feature>
<proteinExistence type="predicted"/>
<dbReference type="EMBL" id="JAMSKV010000002">
    <property type="protein sequence ID" value="MCQ8277643.1"/>
    <property type="molecule type" value="Genomic_DNA"/>
</dbReference>
<dbReference type="InterPro" id="IPR037523">
    <property type="entry name" value="VOC_core"/>
</dbReference>
<gene>
    <name evidence="3" type="ORF">NFI95_04165</name>
</gene>
<comment type="caution">
    <text evidence="3">The sequence shown here is derived from an EMBL/GenBank/DDBJ whole genome shotgun (WGS) entry which is preliminary data.</text>
</comment>
<dbReference type="PROSITE" id="PS51819">
    <property type="entry name" value="VOC"/>
    <property type="match status" value="1"/>
</dbReference>
<protein>
    <submittedName>
        <fullName evidence="3">VOC family protein</fullName>
    </submittedName>
</protein>